<keyword evidence="2" id="KW-1133">Transmembrane helix</keyword>
<gene>
    <name evidence="4" type="ORF">PFICI_06495</name>
</gene>
<name>W3X5T1_PESFW</name>
<proteinExistence type="predicted"/>
<feature type="transmembrane region" description="Helical" evidence="2">
    <location>
        <begin position="368"/>
        <end position="390"/>
    </location>
</feature>
<organism evidence="4 5">
    <name type="scientific">Pestalotiopsis fici (strain W106-1 / CGMCC3.15140)</name>
    <dbReference type="NCBI Taxonomy" id="1229662"/>
    <lineage>
        <taxon>Eukaryota</taxon>
        <taxon>Fungi</taxon>
        <taxon>Dikarya</taxon>
        <taxon>Ascomycota</taxon>
        <taxon>Pezizomycotina</taxon>
        <taxon>Sordariomycetes</taxon>
        <taxon>Xylariomycetidae</taxon>
        <taxon>Amphisphaeriales</taxon>
        <taxon>Sporocadaceae</taxon>
        <taxon>Pestalotiopsis</taxon>
    </lineage>
</organism>
<evidence type="ECO:0000313" key="4">
    <source>
        <dbReference type="EMBL" id="ETS81493.1"/>
    </source>
</evidence>
<dbReference type="HOGENOM" id="CLU_014990_0_0_1"/>
<feature type="transmembrane region" description="Helical" evidence="2">
    <location>
        <begin position="449"/>
        <end position="467"/>
    </location>
</feature>
<feature type="chain" id="PRO_5004834224" description="TRP C-terminal domain-containing protein" evidence="3">
    <location>
        <begin position="18"/>
        <end position="728"/>
    </location>
</feature>
<dbReference type="InterPro" id="IPR040241">
    <property type="entry name" value="TRP_Flc/Pkd2-like"/>
</dbReference>
<feature type="compositionally biased region" description="Low complexity" evidence="1">
    <location>
        <begin position="609"/>
        <end position="631"/>
    </location>
</feature>
<dbReference type="GO" id="GO:0055085">
    <property type="term" value="P:transmembrane transport"/>
    <property type="evidence" value="ECO:0007669"/>
    <property type="project" value="TreeGrafter"/>
</dbReference>
<feature type="transmembrane region" description="Helical" evidence="2">
    <location>
        <begin position="422"/>
        <end position="443"/>
    </location>
</feature>
<reference evidence="5" key="1">
    <citation type="journal article" date="2015" name="BMC Genomics">
        <title>Genomic and transcriptomic analysis of the endophytic fungus Pestalotiopsis fici reveals its lifestyle and high potential for synthesis of natural products.</title>
        <authorList>
            <person name="Wang X."/>
            <person name="Zhang X."/>
            <person name="Liu L."/>
            <person name="Xiang M."/>
            <person name="Wang W."/>
            <person name="Sun X."/>
            <person name="Che Y."/>
            <person name="Guo L."/>
            <person name="Liu G."/>
            <person name="Guo L."/>
            <person name="Wang C."/>
            <person name="Yin W.B."/>
            <person name="Stadler M."/>
            <person name="Zhang X."/>
            <person name="Liu X."/>
        </authorList>
    </citation>
    <scope>NUCLEOTIDE SEQUENCE [LARGE SCALE GENOMIC DNA]</scope>
    <source>
        <strain evidence="5">W106-1 / CGMCC3.15140</strain>
    </source>
</reference>
<keyword evidence="5" id="KW-1185">Reference proteome</keyword>
<sequence length="728" mass="79974">MRLRGFLFHLHLQLGLGAYVQWKLCDDFSGSTTTWESAGLHAYLEPNGSATQVTLSLHDYADLPECSNGSDITSATLDITLLGLSKRSYTPALDGPCAVGSSSIANQSSDVDFVQALSLSQTIDGLYPLSSFQLELHLYNSTTEPACISAIITPEIPSSTYNALVFGPLAVLLVILVISYCRRLFEEPYVPEEDGSIRLADHDPPVVNGIGNCLQHLQFAFLTACLNFSYPGFFQPALSSLNWLSLFSSSNGFLGGYSYSGVEDGIYVTNGTYGGTYGMEHMVQVLGAPMTMEIWINMLIIVLILLAIAAILVLIHRIITGQLQLPREHQTSSTTQEVIKDTLRMVLTYFMVPVIAISSYQLDHVGELPSYFISLAVLLIVIIGTAYVWLFQTTSTARLATLIFPVPQHTQETESQRRDLRVLVLVHFTLTFVRGIAIGGLQISGASQLAILMGCEIAFLFSILMLLPSIMFSGLTMCSVGRFAVLSLMITYLAPSSSAAKSIASYTILALELFILIVPILLLELWGFTNMLLSRRKASGQAPVYNLRRLQRRSYHLRQLPQRPNARDYVPICVNCGLDPSIKSETSGTLRPPSIADSRASTLRYPRTASRALSESSRHLSLSSRDLSPSAYESLSTSGKGNHTEVSDGFATYDDFRSQRVASRGSYQSLASADITPAPGVDYSVREMDSFYREPRERNFGDAPPETVGSRLMGGLDSVTSWWKRPRK</sequence>
<feature type="transmembrane region" description="Helical" evidence="2">
    <location>
        <begin position="294"/>
        <end position="315"/>
    </location>
</feature>
<keyword evidence="2" id="KW-0812">Transmembrane</keyword>
<evidence type="ECO:0000256" key="2">
    <source>
        <dbReference type="SAM" id="Phobius"/>
    </source>
</evidence>
<dbReference type="eggNOG" id="ENOG502RS5S">
    <property type="taxonomic scope" value="Eukaryota"/>
</dbReference>
<dbReference type="AlphaFoldDB" id="W3X5T1"/>
<protein>
    <recommendedName>
        <fullName evidence="6">TRP C-terminal domain-containing protein</fullName>
    </recommendedName>
</protein>
<dbReference type="PANTHER" id="PTHR31145:SF8">
    <property type="entry name" value="INTEGRAL MEMBRANE PROTEIN (AFU_ORTHOLOGUE AFUA_2G17475)"/>
    <property type="match status" value="1"/>
</dbReference>
<dbReference type="GO" id="GO:0016020">
    <property type="term" value="C:membrane"/>
    <property type="evidence" value="ECO:0007669"/>
    <property type="project" value="TreeGrafter"/>
</dbReference>
<dbReference type="EMBL" id="KI912112">
    <property type="protein sequence ID" value="ETS81493.1"/>
    <property type="molecule type" value="Genomic_DNA"/>
</dbReference>
<evidence type="ECO:0000256" key="3">
    <source>
        <dbReference type="SAM" id="SignalP"/>
    </source>
</evidence>
<dbReference type="OrthoDB" id="269822at2759"/>
<keyword evidence="3" id="KW-0732">Signal</keyword>
<dbReference type="OMA" id="EWYNLVH"/>
<dbReference type="KEGG" id="pfy:PFICI_06495"/>
<evidence type="ECO:0008006" key="6">
    <source>
        <dbReference type="Google" id="ProtNLM"/>
    </source>
</evidence>
<feature type="transmembrane region" description="Helical" evidence="2">
    <location>
        <begin position="346"/>
        <end position="362"/>
    </location>
</feature>
<feature type="region of interest" description="Disordered" evidence="1">
    <location>
        <begin position="584"/>
        <end position="647"/>
    </location>
</feature>
<feature type="transmembrane region" description="Helical" evidence="2">
    <location>
        <begin position="506"/>
        <end position="528"/>
    </location>
</feature>
<dbReference type="GeneID" id="19271508"/>
<dbReference type="Proteomes" id="UP000030651">
    <property type="component" value="Unassembled WGS sequence"/>
</dbReference>
<evidence type="ECO:0000256" key="1">
    <source>
        <dbReference type="SAM" id="MobiDB-lite"/>
    </source>
</evidence>
<evidence type="ECO:0000313" key="5">
    <source>
        <dbReference type="Proteomes" id="UP000030651"/>
    </source>
</evidence>
<feature type="transmembrane region" description="Helical" evidence="2">
    <location>
        <begin position="474"/>
        <end position="494"/>
    </location>
</feature>
<dbReference type="InParanoid" id="W3X5T1"/>
<keyword evidence="2" id="KW-0472">Membrane</keyword>
<dbReference type="PANTHER" id="PTHR31145">
    <property type="entry name" value="INTEGRAL MEMBRANE PROTEIN (AFU_ORTHOLOGUE AFUA_7G01610)"/>
    <property type="match status" value="1"/>
</dbReference>
<dbReference type="RefSeq" id="XP_007833267.1">
    <property type="nucleotide sequence ID" value="XM_007835076.1"/>
</dbReference>
<accession>W3X5T1</accession>
<feature type="signal peptide" evidence="3">
    <location>
        <begin position="1"/>
        <end position="17"/>
    </location>
</feature>